<sequence>MKLYGENKSRGSDLPSLFQTFILVQRRDDEQFTAGVDIDTHVNFGASVPRIPGKRPGDDPVIFELDPDASKEMKLKWTKEAGIDPDSLRIGMLANQYRIVHTTFQGRVNADCLEMTSTMKQWGQ</sequence>
<evidence type="ECO:0000313" key="1">
    <source>
        <dbReference type="EMBL" id="OAP55573.1"/>
    </source>
</evidence>
<protein>
    <submittedName>
        <fullName evidence="1">Uncharacterized protein</fullName>
    </submittedName>
</protein>
<accession>A0A178Z8S0</accession>
<dbReference type="OrthoDB" id="4133592at2759"/>
<dbReference type="EMBL" id="LVYI01000011">
    <property type="protein sequence ID" value="OAP55573.1"/>
    <property type="molecule type" value="Genomic_DNA"/>
</dbReference>
<keyword evidence="2" id="KW-1185">Reference proteome</keyword>
<dbReference type="Proteomes" id="UP000078343">
    <property type="component" value="Unassembled WGS sequence"/>
</dbReference>
<proteinExistence type="predicted"/>
<dbReference type="GeneID" id="30014714"/>
<organism evidence="1 2">
    <name type="scientific">Fonsecaea erecta</name>
    <dbReference type="NCBI Taxonomy" id="1367422"/>
    <lineage>
        <taxon>Eukaryota</taxon>
        <taxon>Fungi</taxon>
        <taxon>Dikarya</taxon>
        <taxon>Ascomycota</taxon>
        <taxon>Pezizomycotina</taxon>
        <taxon>Eurotiomycetes</taxon>
        <taxon>Chaetothyriomycetidae</taxon>
        <taxon>Chaetothyriales</taxon>
        <taxon>Herpotrichiellaceae</taxon>
        <taxon>Fonsecaea</taxon>
    </lineage>
</organism>
<reference evidence="1 2" key="1">
    <citation type="submission" date="2016-04" db="EMBL/GenBank/DDBJ databases">
        <title>Draft genome of Fonsecaea erecta CBS 125763.</title>
        <authorList>
            <person name="Weiss V.A."/>
            <person name="Vicente V.A."/>
            <person name="Raittz R.T."/>
            <person name="Moreno L.F."/>
            <person name="De Souza E.M."/>
            <person name="Pedrosa F.O."/>
            <person name="Steffens M.B."/>
            <person name="Faoro H."/>
            <person name="Tadra-Sfeir M.Z."/>
            <person name="Najafzadeh M.J."/>
            <person name="Felipe M.S."/>
            <person name="Teixeira M."/>
            <person name="Sun J."/>
            <person name="Xi L."/>
            <person name="Gomes R."/>
            <person name="De Azevedo C.M."/>
            <person name="Salgado C.G."/>
            <person name="Da Silva M.B."/>
            <person name="Nascimento M.F."/>
            <person name="Queiroz-Telles F."/>
            <person name="Attili D.S."/>
            <person name="Gorbushina A."/>
        </authorList>
    </citation>
    <scope>NUCLEOTIDE SEQUENCE [LARGE SCALE GENOMIC DNA]</scope>
    <source>
        <strain evidence="1 2">CBS 125763</strain>
    </source>
</reference>
<dbReference type="AlphaFoldDB" id="A0A178Z8S0"/>
<comment type="caution">
    <text evidence="1">The sequence shown here is derived from an EMBL/GenBank/DDBJ whole genome shotgun (WGS) entry which is preliminary data.</text>
</comment>
<dbReference type="RefSeq" id="XP_018688940.1">
    <property type="nucleotide sequence ID" value="XM_018842052.1"/>
</dbReference>
<name>A0A178Z8S0_9EURO</name>
<evidence type="ECO:0000313" key="2">
    <source>
        <dbReference type="Proteomes" id="UP000078343"/>
    </source>
</evidence>
<gene>
    <name evidence="1" type="ORF">AYL99_10546</name>
</gene>